<accession>A0AAV8WXK8</accession>
<evidence type="ECO:0000256" key="2">
    <source>
        <dbReference type="ARBA" id="ARBA00022723"/>
    </source>
</evidence>
<evidence type="ECO:0000313" key="5">
    <source>
        <dbReference type="Proteomes" id="UP001162156"/>
    </source>
</evidence>
<comment type="caution">
    <text evidence="4">The sequence shown here is derived from an EMBL/GenBank/DDBJ whole genome shotgun (WGS) entry which is preliminary data.</text>
</comment>
<reference evidence="4" key="1">
    <citation type="journal article" date="2023" name="Insect Mol. Biol.">
        <title>Genome sequencing provides insights into the evolution of gene families encoding plant cell wall-degrading enzymes in longhorned beetles.</title>
        <authorList>
            <person name="Shin N.R."/>
            <person name="Okamura Y."/>
            <person name="Kirsch R."/>
            <person name="Pauchet Y."/>
        </authorList>
    </citation>
    <scope>NUCLEOTIDE SEQUENCE</scope>
    <source>
        <strain evidence="4">RBIC_L_NR</strain>
    </source>
</reference>
<dbReference type="GO" id="GO:0046872">
    <property type="term" value="F:metal ion binding"/>
    <property type="evidence" value="ECO:0007669"/>
    <property type="project" value="UniProtKB-KW"/>
</dbReference>
<evidence type="ECO:0000259" key="3">
    <source>
        <dbReference type="Pfam" id="PF13359"/>
    </source>
</evidence>
<name>A0AAV8WXK8_9CUCU</name>
<feature type="domain" description="DDE Tnp4" evidence="3">
    <location>
        <begin position="3"/>
        <end position="98"/>
    </location>
</feature>
<keyword evidence="5" id="KW-1185">Reference proteome</keyword>
<keyword evidence="2" id="KW-0479">Metal-binding</keyword>
<dbReference type="Pfam" id="PF13359">
    <property type="entry name" value="DDE_Tnp_4"/>
    <property type="match status" value="1"/>
</dbReference>
<evidence type="ECO:0000313" key="4">
    <source>
        <dbReference type="EMBL" id="KAJ8931228.1"/>
    </source>
</evidence>
<sequence>MVLIVVVDADYRFINDDVGAYGTSSDSNIFKQSNLCKKLENNQLNIPQPRTLPQDVQGEPMPFIIVEDEAFALSNNVLHPYPRRNLNIAQRMYNYRLKEQEEWWNVRLVYSVINGEFFIVQLISIPIFVI</sequence>
<evidence type="ECO:0000256" key="1">
    <source>
        <dbReference type="ARBA" id="ARBA00001968"/>
    </source>
</evidence>
<comment type="cofactor">
    <cofactor evidence="1">
        <name>a divalent metal cation</name>
        <dbReference type="ChEBI" id="CHEBI:60240"/>
    </cofactor>
</comment>
<gene>
    <name evidence="4" type="ORF">NQ314_015900</name>
</gene>
<dbReference type="EMBL" id="JANEYF010004432">
    <property type="protein sequence ID" value="KAJ8931228.1"/>
    <property type="molecule type" value="Genomic_DNA"/>
</dbReference>
<dbReference type="AlphaFoldDB" id="A0AAV8WXK8"/>
<dbReference type="InterPro" id="IPR027806">
    <property type="entry name" value="HARBI1_dom"/>
</dbReference>
<proteinExistence type="predicted"/>
<organism evidence="4 5">
    <name type="scientific">Rhamnusium bicolor</name>
    <dbReference type="NCBI Taxonomy" id="1586634"/>
    <lineage>
        <taxon>Eukaryota</taxon>
        <taxon>Metazoa</taxon>
        <taxon>Ecdysozoa</taxon>
        <taxon>Arthropoda</taxon>
        <taxon>Hexapoda</taxon>
        <taxon>Insecta</taxon>
        <taxon>Pterygota</taxon>
        <taxon>Neoptera</taxon>
        <taxon>Endopterygota</taxon>
        <taxon>Coleoptera</taxon>
        <taxon>Polyphaga</taxon>
        <taxon>Cucujiformia</taxon>
        <taxon>Chrysomeloidea</taxon>
        <taxon>Cerambycidae</taxon>
        <taxon>Lepturinae</taxon>
        <taxon>Rhagiini</taxon>
        <taxon>Rhamnusium</taxon>
    </lineage>
</organism>
<dbReference type="Proteomes" id="UP001162156">
    <property type="component" value="Unassembled WGS sequence"/>
</dbReference>
<protein>
    <recommendedName>
        <fullName evidence="3">DDE Tnp4 domain-containing protein</fullName>
    </recommendedName>
</protein>